<dbReference type="SUPFAM" id="SSF52540">
    <property type="entry name" value="P-loop containing nucleoside triphosphate hydrolases"/>
    <property type="match status" value="1"/>
</dbReference>
<sequence length="1182" mass="137676">MSKQFTIDQQRAIDTRGSDVLVSAAAGSGKTAVLVERIITNILNDTYSIDEIFVSTFTNASAKDMKSKLGEALIDRLKNSTNDSEKKRLESQILKVNDAHISTLHSFCQFLIQNHYNTIGISPDMRTLSNEETTTLKNDVLDQILETHYQDNDENFVMLEEFLSTDKQNDYLKRAVLKLYNEAIATEHPLSFLEGLMDEWLDVEMLTEIYDRYKDKNLKIIEEALEAVDQLLEGLFSVHVDLDYNDAQIKKLQNLADEFKAIHLKVRNNTASSTEVNQKVLPRSTKVYKSIEDEADKNYISQLIDQTSEKRKAVIGLSVMTLDSFLEEMANMNGVRNTFIQLGVELIEAYGKRKRESNTMDFNDYEHYAIDILSRNDGEISKLYQNKFKEVMIDEYQDTNRVQESIIMRLKSGDAHDGNLFMVGDVKQSIYRFRQAEPKLFLEKMDAFQQENSGTLITLNKNFRSNIGVLETTNFIFKHLMDRDVGEIDYTDNEALHVGLEKNKTPIQTEIEGIVYLKGALSKEEAEINYVIKKILELREQNVDYKDIVILTPARQAIDTYHSKFKEYNIPLVYENNTGYFDTLEIRTMVNFISVIDNPLQDDHLVGLCRMPFFNFTNTDIAKIRVSDENKRGYFYKSLKNYDVDDETKEKIEFLLSELQLLQEEAKYRSVTSLLKYMYNRYDIIEFFAGLPSGDTRKANLNGLLIYSMEFMKRNHHSLYEFINYIQYLSDRNVDFGEEQVVSEEEDVVRVMTIHSSKGLEFKHVFLVNNQRSLRSRDLNDSILVHPMYGVSMKTYDATHKLIQSNLHYEYMKDMLHKEDISERLRLLYVALTRAEECLYIPLLKDESLEEFESYQEENASFLDLFEIKDIDVDSIEPNVPLPKEFRLNASDYRTLLAPILFANKDNPYFKTSMYYDNGEATAEVTERLSLDDLFDLTDSVYPSPEIIERLNYQYKGGDDYLESVKDSVTEIKRRNETIDETAELRTDIYKKEVRLRKPAFLDDTKDAPIFGTIMHEVMVQVVHRIDSIIQSDNKESLVRAIVHNYTQDLEYVTEENRARMTEYGLRFVEDKTIQSIFKESLQNYTELPFIMSQKTIDISDVNGKMVQGIVDCLVKHDDRYIIIDYKTDRVTNESEADLIERYSVQMDIYRRSIEHALNAQVDVYLYYFNYGVLNVYDCQKG</sequence>
<dbReference type="EC" id="5.6.2.4" evidence="12"/>
<protein>
    <recommendedName>
        <fullName evidence="12">DNA 3'-5' helicase</fullName>
        <ecNumber evidence="12">5.6.2.4</ecNumber>
    </recommendedName>
</protein>
<evidence type="ECO:0000256" key="6">
    <source>
        <dbReference type="ARBA" id="ARBA00022839"/>
    </source>
</evidence>
<dbReference type="GO" id="GO:0003677">
    <property type="term" value="F:DNA binding"/>
    <property type="evidence" value="ECO:0007669"/>
    <property type="project" value="UniProtKB-KW"/>
</dbReference>
<dbReference type="InterPro" id="IPR038726">
    <property type="entry name" value="PDDEXK_AddAB-type"/>
</dbReference>
<evidence type="ECO:0000259" key="16">
    <source>
        <dbReference type="PROSITE" id="PS51217"/>
    </source>
</evidence>
<dbReference type="GO" id="GO:0033202">
    <property type="term" value="C:DNA helicase complex"/>
    <property type="evidence" value="ECO:0007669"/>
    <property type="project" value="TreeGrafter"/>
</dbReference>
<dbReference type="Pfam" id="PF00580">
    <property type="entry name" value="UvrD-helicase"/>
    <property type="match status" value="1"/>
</dbReference>
<keyword evidence="9" id="KW-0234">DNA repair</keyword>
<dbReference type="RefSeq" id="WP_102167790.1">
    <property type="nucleotide sequence ID" value="NZ_CP136964.1"/>
</dbReference>
<proteinExistence type="predicted"/>
<keyword evidence="10" id="KW-0413">Isomerase</keyword>
<dbReference type="PROSITE" id="PS51198">
    <property type="entry name" value="UVRD_HELICASE_ATP_BIND"/>
    <property type="match status" value="1"/>
</dbReference>
<dbReference type="AlphaFoldDB" id="A0AAF0YM88"/>
<dbReference type="GO" id="GO:0043138">
    <property type="term" value="F:3'-5' DNA helicase activity"/>
    <property type="evidence" value="ECO:0007669"/>
    <property type="project" value="UniProtKB-EC"/>
</dbReference>
<dbReference type="Proteomes" id="UP000243626">
    <property type="component" value="Chromosome"/>
</dbReference>
<evidence type="ECO:0000256" key="4">
    <source>
        <dbReference type="ARBA" id="ARBA00022801"/>
    </source>
</evidence>
<dbReference type="InterPro" id="IPR011604">
    <property type="entry name" value="PDDEXK-like_dom_sf"/>
</dbReference>
<evidence type="ECO:0000256" key="8">
    <source>
        <dbReference type="ARBA" id="ARBA00023125"/>
    </source>
</evidence>
<evidence type="ECO:0000256" key="13">
    <source>
        <dbReference type="ARBA" id="ARBA00048988"/>
    </source>
</evidence>
<evidence type="ECO:0000259" key="15">
    <source>
        <dbReference type="PROSITE" id="PS51198"/>
    </source>
</evidence>
<dbReference type="EMBL" id="CP136964">
    <property type="protein sequence ID" value="WOS96084.1"/>
    <property type="molecule type" value="Genomic_DNA"/>
</dbReference>
<dbReference type="KEGG" id="nmy:CJ229_008360"/>
<evidence type="ECO:0000313" key="17">
    <source>
        <dbReference type="EMBL" id="WOS96084.1"/>
    </source>
</evidence>
<evidence type="ECO:0000256" key="2">
    <source>
        <dbReference type="ARBA" id="ARBA00022741"/>
    </source>
</evidence>
<keyword evidence="7 14" id="KW-0067">ATP-binding</keyword>
<evidence type="ECO:0000256" key="12">
    <source>
        <dbReference type="ARBA" id="ARBA00034808"/>
    </source>
</evidence>
<evidence type="ECO:0000256" key="14">
    <source>
        <dbReference type="PROSITE-ProRule" id="PRU00560"/>
    </source>
</evidence>
<accession>A0AAF0YM88</accession>
<dbReference type="InterPro" id="IPR014152">
    <property type="entry name" value="AddA"/>
</dbReference>
<comment type="catalytic activity">
    <reaction evidence="13">
        <text>ATP + H2O = ADP + phosphate + H(+)</text>
        <dbReference type="Rhea" id="RHEA:13065"/>
        <dbReference type="ChEBI" id="CHEBI:15377"/>
        <dbReference type="ChEBI" id="CHEBI:15378"/>
        <dbReference type="ChEBI" id="CHEBI:30616"/>
        <dbReference type="ChEBI" id="CHEBI:43474"/>
        <dbReference type="ChEBI" id="CHEBI:456216"/>
        <dbReference type="EC" id="5.6.2.4"/>
    </reaction>
</comment>
<organism evidence="17 18">
    <name type="scientific">Nosocomiicoccus massiliensis</name>
    <dbReference type="NCBI Taxonomy" id="1232430"/>
    <lineage>
        <taxon>Bacteria</taxon>
        <taxon>Bacillati</taxon>
        <taxon>Bacillota</taxon>
        <taxon>Bacilli</taxon>
        <taxon>Bacillales</taxon>
        <taxon>Staphylococcaceae</taxon>
        <taxon>Nosocomiicoccus</taxon>
    </lineage>
</organism>
<dbReference type="Pfam" id="PF12705">
    <property type="entry name" value="PDDEXK_1"/>
    <property type="match status" value="1"/>
</dbReference>
<dbReference type="GO" id="GO:0004527">
    <property type="term" value="F:exonuclease activity"/>
    <property type="evidence" value="ECO:0007669"/>
    <property type="project" value="UniProtKB-KW"/>
</dbReference>
<evidence type="ECO:0000256" key="1">
    <source>
        <dbReference type="ARBA" id="ARBA00022722"/>
    </source>
</evidence>
<keyword evidence="18" id="KW-1185">Reference proteome</keyword>
<dbReference type="PROSITE" id="PS51217">
    <property type="entry name" value="UVRD_HELICASE_CTER"/>
    <property type="match status" value="1"/>
</dbReference>
<dbReference type="PANTHER" id="PTHR11070">
    <property type="entry name" value="UVRD / RECB / PCRA DNA HELICASE FAMILY MEMBER"/>
    <property type="match status" value="1"/>
</dbReference>
<dbReference type="InterPro" id="IPR027417">
    <property type="entry name" value="P-loop_NTPase"/>
</dbReference>
<evidence type="ECO:0000256" key="10">
    <source>
        <dbReference type="ARBA" id="ARBA00023235"/>
    </source>
</evidence>
<evidence type="ECO:0000256" key="9">
    <source>
        <dbReference type="ARBA" id="ARBA00023204"/>
    </source>
</evidence>
<dbReference type="GO" id="GO:0005524">
    <property type="term" value="F:ATP binding"/>
    <property type="evidence" value="ECO:0007669"/>
    <property type="project" value="UniProtKB-UniRule"/>
</dbReference>
<dbReference type="Gene3D" id="3.90.320.10">
    <property type="match status" value="1"/>
</dbReference>
<evidence type="ECO:0000256" key="7">
    <source>
        <dbReference type="ARBA" id="ARBA00022840"/>
    </source>
</evidence>
<reference evidence="18" key="1">
    <citation type="submission" date="2017-09" db="EMBL/GenBank/DDBJ databases">
        <title>Bacterial strain isolated from the female urinary microbiota.</title>
        <authorList>
            <person name="Thomas-White K."/>
            <person name="Kumar N."/>
            <person name="Forster S."/>
            <person name="Putonti C."/>
            <person name="Lawley T."/>
            <person name="Wolfe A.J."/>
        </authorList>
    </citation>
    <scope>NUCLEOTIDE SEQUENCE [LARGE SCALE GENOMIC DNA]</scope>
    <source>
        <strain evidence="18">UMB0959</strain>
    </source>
</reference>
<keyword evidence="8" id="KW-0238">DNA-binding</keyword>
<feature type="domain" description="UvrD-like helicase ATP-binding" evidence="15">
    <location>
        <begin position="3"/>
        <end position="466"/>
    </location>
</feature>
<evidence type="ECO:0000256" key="5">
    <source>
        <dbReference type="ARBA" id="ARBA00022806"/>
    </source>
</evidence>
<name>A0AAF0YM88_9STAP</name>
<dbReference type="InterPro" id="IPR000212">
    <property type="entry name" value="DNA_helicase_UvrD/REP"/>
</dbReference>
<evidence type="ECO:0000256" key="11">
    <source>
        <dbReference type="ARBA" id="ARBA00034617"/>
    </source>
</evidence>
<keyword evidence="4 14" id="KW-0378">Hydrolase</keyword>
<keyword evidence="1" id="KW-0540">Nuclease</keyword>
<dbReference type="Pfam" id="PF13361">
    <property type="entry name" value="UvrD_C"/>
    <property type="match status" value="1"/>
</dbReference>
<dbReference type="GO" id="GO:0005829">
    <property type="term" value="C:cytosol"/>
    <property type="evidence" value="ECO:0007669"/>
    <property type="project" value="TreeGrafter"/>
</dbReference>
<gene>
    <name evidence="17" type="primary">addA</name>
    <name evidence="17" type="ORF">CJ229_008360</name>
</gene>
<dbReference type="CDD" id="cd17932">
    <property type="entry name" value="DEXQc_UvrD"/>
    <property type="match status" value="1"/>
</dbReference>
<evidence type="ECO:0000256" key="3">
    <source>
        <dbReference type="ARBA" id="ARBA00022763"/>
    </source>
</evidence>
<dbReference type="GO" id="GO:0006302">
    <property type="term" value="P:double-strand break repair"/>
    <property type="evidence" value="ECO:0007669"/>
    <property type="project" value="InterPro"/>
</dbReference>
<dbReference type="InterPro" id="IPR014017">
    <property type="entry name" value="DNA_helicase_UvrD-like_C"/>
</dbReference>
<comment type="catalytic activity">
    <reaction evidence="11">
        <text>Couples ATP hydrolysis with the unwinding of duplex DNA by translocating in the 3'-5' direction.</text>
        <dbReference type="EC" id="5.6.2.4"/>
    </reaction>
</comment>
<dbReference type="NCBIfam" id="TIGR02785">
    <property type="entry name" value="addA_Gpos"/>
    <property type="match status" value="1"/>
</dbReference>
<dbReference type="GO" id="GO:0000725">
    <property type="term" value="P:recombinational repair"/>
    <property type="evidence" value="ECO:0007669"/>
    <property type="project" value="TreeGrafter"/>
</dbReference>
<dbReference type="InterPro" id="IPR014016">
    <property type="entry name" value="UvrD-like_ATP-bd"/>
</dbReference>
<keyword evidence="2 14" id="KW-0547">Nucleotide-binding</keyword>
<feature type="binding site" evidence="14">
    <location>
        <begin position="24"/>
        <end position="31"/>
    </location>
    <ligand>
        <name>ATP</name>
        <dbReference type="ChEBI" id="CHEBI:30616"/>
    </ligand>
</feature>
<keyword evidence="5 14" id="KW-0347">Helicase</keyword>
<dbReference type="SUPFAM" id="SSF52980">
    <property type="entry name" value="Restriction endonuclease-like"/>
    <property type="match status" value="1"/>
</dbReference>
<evidence type="ECO:0000313" key="18">
    <source>
        <dbReference type="Proteomes" id="UP000243626"/>
    </source>
</evidence>
<keyword evidence="6" id="KW-0269">Exonuclease</keyword>
<dbReference type="InterPro" id="IPR011335">
    <property type="entry name" value="Restrct_endonuc-II-like"/>
</dbReference>
<keyword evidence="3" id="KW-0227">DNA damage</keyword>
<feature type="domain" description="UvrD-like helicase C-terminal" evidence="16">
    <location>
        <begin position="467"/>
        <end position="759"/>
    </location>
</feature>
<dbReference type="PANTHER" id="PTHR11070:SF48">
    <property type="entry name" value="ATP-DEPENDENT HELICASE_NUCLEASE SUBUNIT A"/>
    <property type="match status" value="1"/>
</dbReference>
<dbReference type="Gene3D" id="3.40.50.300">
    <property type="entry name" value="P-loop containing nucleotide triphosphate hydrolases"/>
    <property type="match status" value="4"/>
</dbReference>